<keyword evidence="2" id="KW-0812">Transmembrane</keyword>
<protein>
    <submittedName>
        <fullName evidence="4">DUF3153 domain-containing protein</fullName>
    </submittedName>
</protein>
<evidence type="ECO:0000313" key="4">
    <source>
        <dbReference type="EMBL" id="KAB2586133.1"/>
    </source>
</evidence>
<keyword evidence="2" id="KW-0472">Membrane</keyword>
<dbReference type="EMBL" id="MRBO01000244">
    <property type="protein sequence ID" value="KAB2586133.1"/>
    <property type="molecule type" value="Genomic_DNA"/>
</dbReference>
<keyword evidence="2" id="KW-1133">Transmembrane helix</keyword>
<organism evidence="4 5">
    <name type="scientific">Rhodococcus erythropolis</name>
    <name type="common">Arthrobacter picolinophilus</name>
    <dbReference type="NCBI Taxonomy" id="1833"/>
    <lineage>
        <taxon>Bacteria</taxon>
        <taxon>Bacillati</taxon>
        <taxon>Actinomycetota</taxon>
        <taxon>Actinomycetes</taxon>
        <taxon>Mycobacteriales</taxon>
        <taxon>Nocardiaceae</taxon>
        <taxon>Rhodococcus</taxon>
        <taxon>Rhodococcus erythropolis group</taxon>
    </lineage>
</organism>
<feature type="compositionally biased region" description="Low complexity" evidence="1">
    <location>
        <begin position="242"/>
        <end position="251"/>
    </location>
</feature>
<proteinExistence type="predicted"/>
<comment type="caution">
    <text evidence="4">The sequence shown here is derived from an EMBL/GenBank/DDBJ whole genome shotgun (WGS) entry which is preliminary data.</text>
</comment>
<evidence type="ECO:0000256" key="2">
    <source>
        <dbReference type="SAM" id="Phobius"/>
    </source>
</evidence>
<accession>A0A5N5E7S6</accession>
<sequence length="273" mass="28498">MTGYATAGTMTTVQQSTDPAAKPTSRKRFLTVAALALMLVPLLAGCIRVQVSMGVSANDRVTGQVVAAAIPANEADKGPQLTPPSSLEDKIRVQEYKKDGYVGSQAFFSDLSFGDVAQLGSMYAEGSGSFQITLKRSGDTVTLDGKADLKTVPTQGADVQVSIAFPARVGTTNGTRDGDSRVSWTLPAGEVSTMRAEVNYADPSTRSFAGWAGIMAGLALGVAIIVGAMAWMARNRAPIKRAPAAKAPAMKTPVTKSPGSKQADNRNPKNTTK</sequence>
<feature type="transmembrane region" description="Helical" evidence="2">
    <location>
        <begin position="208"/>
        <end position="231"/>
    </location>
</feature>
<feature type="region of interest" description="Disordered" evidence="1">
    <location>
        <begin position="1"/>
        <end position="22"/>
    </location>
</feature>
<dbReference type="Proteomes" id="UP000325576">
    <property type="component" value="Unassembled WGS sequence"/>
</dbReference>
<evidence type="ECO:0000259" key="3">
    <source>
        <dbReference type="Pfam" id="PF21946"/>
    </source>
</evidence>
<dbReference type="AlphaFoldDB" id="A0A5N5E7S6"/>
<evidence type="ECO:0000256" key="1">
    <source>
        <dbReference type="SAM" id="MobiDB-lite"/>
    </source>
</evidence>
<feature type="transmembrane region" description="Helical" evidence="2">
    <location>
        <begin position="29"/>
        <end position="51"/>
    </location>
</feature>
<feature type="domain" description="LppM" evidence="3">
    <location>
        <begin position="48"/>
        <end position="200"/>
    </location>
</feature>
<gene>
    <name evidence="4" type="ORF">BS297_06820</name>
</gene>
<feature type="compositionally biased region" description="Low complexity" evidence="1">
    <location>
        <begin position="1"/>
        <end position="12"/>
    </location>
</feature>
<reference evidence="4 5" key="1">
    <citation type="journal article" date="2017" name="Poromechanics V (2013)">
        <title>Genomic Characterization of the Arsenic-Tolerant Actinobacterium, &lt;i&gt;Rhodococcus erythropolis&lt;/i&gt; S43.</title>
        <authorList>
            <person name="Retamal-Morales G."/>
            <person name="Mehnert M."/>
            <person name="Schwabe R."/>
            <person name="Tischler D."/>
            <person name="Schloemann M."/>
            <person name="Levican G.J."/>
        </authorList>
    </citation>
    <scope>NUCLEOTIDE SEQUENCE [LARGE SCALE GENOMIC DNA]</scope>
    <source>
        <strain evidence="4 5">S43</strain>
    </source>
</reference>
<dbReference type="InterPro" id="IPR053807">
    <property type="entry name" value="LppM"/>
</dbReference>
<name>A0A5N5E7S6_RHOER</name>
<feature type="region of interest" description="Disordered" evidence="1">
    <location>
        <begin position="242"/>
        <end position="273"/>
    </location>
</feature>
<evidence type="ECO:0000313" key="5">
    <source>
        <dbReference type="Proteomes" id="UP000325576"/>
    </source>
</evidence>
<dbReference type="Pfam" id="PF21946">
    <property type="entry name" value="LppM"/>
    <property type="match status" value="1"/>
</dbReference>